<protein>
    <submittedName>
        <fullName evidence="1">Uncharacterized protein</fullName>
    </submittedName>
</protein>
<organism evidence="1 2">
    <name type="scientific">Candidatus Staskawiczbacteria bacterium RIFCSPLOWO2_12_FULL_37_15</name>
    <dbReference type="NCBI Taxonomy" id="1802218"/>
    <lineage>
        <taxon>Bacteria</taxon>
        <taxon>Candidatus Staskawicziibacteriota</taxon>
    </lineage>
</organism>
<name>A0A1G2IQ79_9BACT</name>
<dbReference type="Proteomes" id="UP000178632">
    <property type="component" value="Unassembled WGS sequence"/>
</dbReference>
<dbReference type="AlphaFoldDB" id="A0A1G2IQ79"/>
<evidence type="ECO:0000313" key="2">
    <source>
        <dbReference type="Proteomes" id="UP000178632"/>
    </source>
</evidence>
<gene>
    <name evidence="1" type="ORF">A3G45_00710</name>
</gene>
<reference evidence="1 2" key="1">
    <citation type="journal article" date="2016" name="Nat. Commun.">
        <title>Thousands of microbial genomes shed light on interconnected biogeochemical processes in an aquifer system.</title>
        <authorList>
            <person name="Anantharaman K."/>
            <person name="Brown C.T."/>
            <person name="Hug L.A."/>
            <person name="Sharon I."/>
            <person name="Castelle C.J."/>
            <person name="Probst A.J."/>
            <person name="Thomas B.C."/>
            <person name="Singh A."/>
            <person name="Wilkins M.J."/>
            <person name="Karaoz U."/>
            <person name="Brodie E.L."/>
            <person name="Williams K.H."/>
            <person name="Hubbard S.S."/>
            <person name="Banfield J.F."/>
        </authorList>
    </citation>
    <scope>NUCLEOTIDE SEQUENCE [LARGE SCALE GENOMIC DNA]</scope>
</reference>
<sequence>MSIRSTEPVVSEAETKLREVEIDLRTVLLYLVFKGGSFGVMKKEVPGKLKYYGYNEKEEIIVSHEEIDAAIEELKKDGLVIEVRKQSGTCKIMDTFLSLAEGVALVAKPAA</sequence>
<evidence type="ECO:0000313" key="1">
    <source>
        <dbReference type="EMBL" id="OGZ76863.1"/>
    </source>
</evidence>
<accession>A0A1G2IQ79</accession>
<comment type="caution">
    <text evidence="1">The sequence shown here is derived from an EMBL/GenBank/DDBJ whole genome shotgun (WGS) entry which is preliminary data.</text>
</comment>
<proteinExistence type="predicted"/>
<dbReference type="EMBL" id="MHPE01000023">
    <property type="protein sequence ID" value="OGZ76863.1"/>
    <property type="molecule type" value="Genomic_DNA"/>
</dbReference>